<protein>
    <submittedName>
        <fullName evidence="1">Uncharacterized protein</fullName>
    </submittedName>
</protein>
<reference evidence="1 2" key="1">
    <citation type="journal article" date="2024" name="Plant Biotechnol. J.">
        <title>Genome and CRISPR/Cas9 system of a widespread forest tree (Populus alba) in the world.</title>
        <authorList>
            <person name="Liu Y.J."/>
            <person name="Jiang P.F."/>
            <person name="Han X.M."/>
            <person name="Li X.Y."/>
            <person name="Wang H.M."/>
            <person name="Wang Y.J."/>
            <person name="Wang X.X."/>
            <person name="Zeng Q.Y."/>
        </authorList>
    </citation>
    <scope>NUCLEOTIDE SEQUENCE [LARGE SCALE GENOMIC DNA]</scope>
    <source>
        <strain evidence="2">cv. PAL-ZL1</strain>
    </source>
</reference>
<name>A0ACC4BXI7_POPAL</name>
<gene>
    <name evidence="1" type="ORF">D5086_014211</name>
</gene>
<organism evidence="1 2">
    <name type="scientific">Populus alba</name>
    <name type="common">White poplar</name>
    <dbReference type="NCBI Taxonomy" id="43335"/>
    <lineage>
        <taxon>Eukaryota</taxon>
        <taxon>Viridiplantae</taxon>
        <taxon>Streptophyta</taxon>
        <taxon>Embryophyta</taxon>
        <taxon>Tracheophyta</taxon>
        <taxon>Spermatophyta</taxon>
        <taxon>Magnoliopsida</taxon>
        <taxon>eudicotyledons</taxon>
        <taxon>Gunneridae</taxon>
        <taxon>Pentapetalae</taxon>
        <taxon>rosids</taxon>
        <taxon>fabids</taxon>
        <taxon>Malpighiales</taxon>
        <taxon>Salicaceae</taxon>
        <taxon>Saliceae</taxon>
        <taxon>Populus</taxon>
    </lineage>
</organism>
<evidence type="ECO:0000313" key="1">
    <source>
        <dbReference type="EMBL" id="KAL3583150.1"/>
    </source>
</evidence>
<proteinExistence type="predicted"/>
<comment type="caution">
    <text evidence="1">The sequence shown here is derived from an EMBL/GenBank/DDBJ whole genome shotgun (WGS) entry which is preliminary data.</text>
</comment>
<dbReference type="EMBL" id="RCHU02000007">
    <property type="protein sequence ID" value="KAL3583150.1"/>
    <property type="molecule type" value="Genomic_DNA"/>
</dbReference>
<sequence>MTFFRRLQTKWMDPMHSVPFQLKDMSFSLQPVVQAVYGIKSHVYLENPTVEQTQGPCFAFSWLSDNNTFQAGDVATIKIKVLGEFDRSKGNASSPKITVNGKMGNSCFVSGVLLDVAGEDTDTWRILFTPIRVGVFNVFIEDGPFHVFDSSLHFEVKAGKIYASACIASWRDLENEFEAGAKATVLIVPIDAFGNNVTSTGQELRPFNFTVSELYENGSVANVPDITHIGWNEFGPVDVSNCEATWKFETNVWQIFSKMETCIHQKDKYGNPVLGFYEFDTNVVEKEMNLSVPLADMSFTEVMPGIQLCSFSLLEPGNFLLTISDTKHNRSISNMPFSFNVFIGYADGSSSIVNESGLNDSTAGEIAQFSIYLNDIFQYPSFVGVESIRVQIIRETDSYSVKPSINPIVNGNVSNPRAGNKSIHQAEIAPAPSEIAPVSSVDLGKNSTGNSKVMASAFNVIYTPEKSGIYEIYVFCGNVLLNGGHSFRKEVRAGEVNVSLSTIQKFSLRAPKMIENEMAVQLVDSFFNPVLSQQSRLTLEIASVNKSGFSSGMFVDNDNGTYCIRYVVKDVGTYEMCVSFDGKRLSPCPFGVNVYGVEYFPKANDDNISVWEDESIAFDVLANDYFAGNNASIVEFSKPDRGSLLQNGNLFRYTPYKDYYGNDSSTYTLSDVNGNLASASVIISVLNIPPQFISFPIKLQATEDVIGPRYGGFSAIVIKHSDPTEKICVTLSARSGTVFLSPVLMQFWQPIWGEFSAKKGDDAAKDLILEGGVEAINLALQSIQYLGSQNFYGDDAIHVSASNKNGKNDLDVPVSVEPVNDPPVIKIPKFIILKSNEDESLIFDKAIDKFEFSVGDPDLLGYPGNESGFIVTFSVEVDKGFLVTSLAAELLKTTELKVMSSYQWQPIQTYVSISRHFMVRANGVRFRGALNECNSVMQQLSYDGRESDAILTVKLNDMGHYGCSSDCTDKIAVPLYAEATVQLIRRRSMSSLLAHTLGSAILVEFLMVFSLGGILLFFTCKCAMHLANERRRISVKNSQLSSVQNSQKKSNTDFSEDTTNFTCCCSSPFLLSGQTSNFRQRSNRRLGVEETGKNICSPPGSSSSHHLQTPPGLTPLVIEKDQKETY</sequence>
<evidence type="ECO:0000313" key="2">
    <source>
        <dbReference type="Proteomes" id="UP000309997"/>
    </source>
</evidence>
<dbReference type="Proteomes" id="UP000309997">
    <property type="component" value="Unassembled WGS sequence"/>
</dbReference>
<accession>A0ACC4BXI7</accession>
<keyword evidence="2" id="KW-1185">Reference proteome</keyword>